<dbReference type="RefSeq" id="WP_298343512.1">
    <property type="nucleotide sequence ID" value="NZ_JBFSHR010000050.1"/>
</dbReference>
<evidence type="ECO:0000256" key="2">
    <source>
        <dbReference type="ARBA" id="ARBA00022448"/>
    </source>
</evidence>
<dbReference type="SUPFAM" id="SSF52540">
    <property type="entry name" value="P-loop containing nucleoside triphosphate hydrolases"/>
    <property type="match status" value="1"/>
</dbReference>
<keyword evidence="4 6" id="KW-0067">ATP-binding</keyword>
<keyword evidence="7" id="KW-1185">Reference proteome</keyword>
<keyword evidence="3" id="KW-0547">Nucleotide-binding</keyword>
<dbReference type="Pfam" id="PF00005">
    <property type="entry name" value="ABC_tran"/>
    <property type="match status" value="1"/>
</dbReference>
<dbReference type="InterPro" id="IPR003439">
    <property type="entry name" value="ABC_transporter-like_ATP-bd"/>
</dbReference>
<dbReference type="PANTHER" id="PTHR43335:SF4">
    <property type="entry name" value="ABC TRANSPORTER, ATP-BINDING PROTEIN"/>
    <property type="match status" value="1"/>
</dbReference>
<evidence type="ECO:0000256" key="3">
    <source>
        <dbReference type="ARBA" id="ARBA00022741"/>
    </source>
</evidence>
<dbReference type="InterPro" id="IPR003593">
    <property type="entry name" value="AAA+_ATPase"/>
</dbReference>
<dbReference type="Proteomes" id="UP001560267">
    <property type="component" value="Unassembled WGS sequence"/>
</dbReference>
<dbReference type="SMART" id="SM00382">
    <property type="entry name" value="AAA"/>
    <property type="match status" value="1"/>
</dbReference>
<evidence type="ECO:0000256" key="1">
    <source>
        <dbReference type="ARBA" id="ARBA00005417"/>
    </source>
</evidence>
<organism evidence="6 7">
    <name type="scientific">Ferrimicrobium acidiphilum</name>
    <dbReference type="NCBI Taxonomy" id="121039"/>
    <lineage>
        <taxon>Bacteria</taxon>
        <taxon>Bacillati</taxon>
        <taxon>Actinomycetota</taxon>
        <taxon>Acidimicrobiia</taxon>
        <taxon>Acidimicrobiales</taxon>
        <taxon>Acidimicrobiaceae</taxon>
        <taxon>Ferrimicrobium</taxon>
    </lineage>
</organism>
<reference evidence="6 7" key="1">
    <citation type="submission" date="2024-07" db="EMBL/GenBank/DDBJ databases">
        <title>Draft Genome Sequence of Ferrimicrobium acidiphilum Strain YE2023, Isolated from a Pulp of Bioleach Reactor.</title>
        <authorList>
            <person name="Elkina Y.A."/>
            <person name="Bulaeva A.G."/>
            <person name="Beletsky A.V."/>
            <person name="Mardanov A.V."/>
        </authorList>
    </citation>
    <scope>NUCLEOTIDE SEQUENCE [LARGE SCALE GENOMIC DNA]</scope>
    <source>
        <strain evidence="6 7">YE2023</strain>
    </source>
</reference>
<evidence type="ECO:0000256" key="4">
    <source>
        <dbReference type="ARBA" id="ARBA00022840"/>
    </source>
</evidence>
<comment type="caution">
    <text evidence="6">The sequence shown here is derived from an EMBL/GenBank/DDBJ whole genome shotgun (WGS) entry which is preliminary data.</text>
</comment>
<dbReference type="EMBL" id="JBFSHR010000050">
    <property type="protein sequence ID" value="MEX6430381.1"/>
    <property type="molecule type" value="Genomic_DNA"/>
</dbReference>
<protein>
    <submittedName>
        <fullName evidence="6">ABC transporter ATP-binding protein</fullName>
    </submittedName>
</protein>
<dbReference type="InterPro" id="IPR017871">
    <property type="entry name" value="ABC_transporter-like_CS"/>
</dbReference>
<evidence type="ECO:0000259" key="5">
    <source>
        <dbReference type="PROSITE" id="PS50893"/>
    </source>
</evidence>
<dbReference type="PANTHER" id="PTHR43335">
    <property type="entry name" value="ABC TRANSPORTER, ATP-BINDING PROTEIN"/>
    <property type="match status" value="1"/>
</dbReference>
<name>A0ABV3Y4A2_9ACTN</name>
<sequence>MNAVIEVDHLTKRYRKATAVDDLSFEVEAGTVTGFLGPNGAGKTTTMRCILGLARPTSGEARVSGKRLCNLVDPAHQVGAVLESSGFHPGRSGRAHLEILTMENHLPRSRVEEALSLVGLEHDANKNVKGYSLGMRQRLSLAGALLGDPQVLILDEPANGLDPAGIRWMRQVLRSYAAQGRAVLISSHLLSEMAQLADDVVIIANGRLMVRSSLKELTASTTKAVYVRSPQIDDLRSALENQGFTVEGADRRGLKVKGASTEEVASVAAQAGALVTELQPEEANLEDIFLDLTKGKGL</sequence>
<dbReference type="PROSITE" id="PS50893">
    <property type="entry name" value="ABC_TRANSPORTER_2"/>
    <property type="match status" value="1"/>
</dbReference>
<keyword evidence="2" id="KW-0813">Transport</keyword>
<proteinExistence type="inferred from homology"/>
<dbReference type="CDD" id="cd03268">
    <property type="entry name" value="ABC_BcrA_bacitracin_resist"/>
    <property type="match status" value="1"/>
</dbReference>
<dbReference type="InterPro" id="IPR027417">
    <property type="entry name" value="P-loop_NTPase"/>
</dbReference>
<gene>
    <name evidence="6" type="ORF">AB6A68_11135</name>
</gene>
<comment type="similarity">
    <text evidence="1">Belongs to the ABC transporter superfamily.</text>
</comment>
<accession>A0ABV3Y4A2</accession>
<dbReference type="Gene3D" id="3.40.50.300">
    <property type="entry name" value="P-loop containing nucleotide triphosphate hydrolases"/>
    <property type="match status" value="1"/>
</dbReference>
<evidence type="ECO:0000313" key="6">
    <source>
        <dbReference type="EMBL" id="MEX6430381.1"/>
    </source>
</evidence>
<dbReference type="PROSITE" id="PS00211">
    <property type="entry name" value="ABC_TRANSPORTER_1"/>
    <property type="match status" value="1"/>
</dbReference>
<feature type="domain" description="ABC transporter" evidence="5">
    <location>
        <begin position="5"/>
        <end position="230"/>
    </location>
</feature>
<evidence type="ECO:0000313" key="7">
    <source>
        <dbReference type="Proteomes" id="UP001560267"/>
    </source>
</evidence>
<dbReference type="GO" id="GO:0005524">
    <property type="term" value="F:ATP binding"/>
    <property type="evidence" value="ECO:0007669"/>
    <property type="project" value="UniProtKB-KW"/>
</dbReference>